<name>A0A1Y5R636_9RHOB</name>
<evidence type="ECO:0008006" key="3">
    <source>
        <dbReference type="Google" id="ProtNLM"/>
    </source>
</evidence>
<keyword evidence="2" id="KW-1185">Reference proteome</keyword>
<sequence>MKWFLTLLLIIVLLTVGLMVVVRMAPTEGAVWHQMPAAITNRDTTSGAMRITGAGDDGLARLDAIIRQTARTRQLAGTVEEGMITYVTRSALFGFPDYTTIRQAGPQIEIYGRLRFGYSDMGVNAARIDRWLELFRKGG</sequence>
<evidence type="ECO:0000313" key="1">
    <source>
        <dbReference type="EMBL" id="SLN09962.1"/>
    </source>
</evidence>
<reference evidence="1 2" key="1">
    <citation type="submission" date="2017-03" db="EMBL/GenBank/DDBJ databases">
        <authorList>
            <person name="Afonso C.L."/>
            <person name="Miller P.J."/>
            <person name="Scott M.A."/>
            <person name="Spackman E."/>
            <person name="Goraichik I."/>
            <person name="Dimitrov K.M."/>
            <person name="Suarez D.L."/>
            <person name="Swayne D.E."/>
        </authorList>
    </citation>
    <scope>NUCLEOTIDE SEQUENCE [LARGE SCALE GENOMIC DNA]</scope>
    <source>
        <strain evidence="1 2">CECT 8287</strain>
    </source>
</reference>
<dbReference type="Pfam" id="PF07386">
    <property type="entry name" value="DUF1499"/>
    <property type="match status" value="1"/>
</dbReference>
<protein>
    <recommendedName>
        <fullName evidence="3">DUF1499 domain-containing protein</fullName>
    </recommendedName>
</protein>
<dbReference type="EMBL" id="FWFL01000001">
    <property type="protein sequence ID" value="SLN09962.1"/>
    <property type="molecule type" value="Genomic_DNA"/>
</dbReference>
<organism evidence="1 2">
    <name type="scientific">Roseovarius litorisediminis</name>
    <dbReference type="NCBI Taxonomy" id="1312363"/>
    <lineage>
        <taxon>Bacteria</taxon>
        <taxon>Pseudomonadati</taxon>
        <taxon>Pseudomonadota</taxon>
        <taxon>Alphaproteobacteria</taxon>
        <taxon>Rhodobacterales</taxon>
        <taxon>Roseobacteraceae</taxon>
        <taxon>Roseovarius</taxon>
    </lineage>
</organism>
<dbReference type="AlphaFoldDB" id="A0A1Y5R636"/>
<proteinExistence type="predicted"/>
<dbReference type="InterPro" id="IPR010865">
    <property type="entry name" value="DUF1499"/>
</dbReference>
<dbReference type="RefSeq" id="WP_085890934.1">
    <property type="nucleotide sequence ID" value="NZ_FWFL01000001.1"/>
</dbReference>
<evidence type="ECO:0000313" key="2">
    <source>
        <dbReference type="Proteomes" id="UP000193827"/>
    </source>
</evidence>
<accession>A0A1Y5R636</accession>
<gene>
    <name evidence="1" type="ORF">PEL8287_00128</name>
</gene>
<dbReference type="Proteomes" id="UP000193827">
    <property type="component" value="Unassembled WGS sequence"/>
</dbReference>
<dbReference type="OrthoDB" id="8479024at2"/>